<keyword evidence="1" id="KW-1133">Transmembrane helix</keyword>
<keyword evidence="1" id="KW-0472">Membrane</keyword>
<dbReference type="AlphaFoldDB" id="A0A9P4R0M5"/>
<comment type="caution">
    <text evidence="2">The sequence shown here is derived from an EMBL/GenBank/DDBJ whole genome shotgun (WGS) entry which is preliminary data.</text>
</comment>
<feature type="transmembrane region" description="Helical" evidence="1">
    <location>
        <begin position="212"/>
        <end position="234"/>
    </location>
</feature>
<organism evidence="2 3">
    <name type="scientific">Polyplosphaeria fusca</name>
    <dbReference type="NCBI Taxonomy" id="682080"/>
    <lineage>
        <taxon>Eukaryota</taxon>
        <taxon>Fungi</taxon>
        <taxon>Dikarya</taxon>
        <taxon>Ascomycota</taxon>
        <taxon>Pezizomycotina</taxon>
        <taxon>Dothideomycetes</taxon>
        <taxon>Pleosporomycetidae</taxon>
        <taxon>Pleosporales</taxon>
        <taxon>Tetraplosphaeriaceae</taxon>
        <taxon>Polyplosphaeria</taxon>
    </lineage>
</organism>
<name>A0A9P4R0M5_9PLEO</name>
<dbReference type="EMBL" id="ML996125">
    <property type="protein sequence ID" value="KAF2736419.1"/>
    <property type="molecule type" value="Genomic_DNA"/>
</dbReference>
<accession>A0A9P4R0M5</accession>
<feature type="transmembrane region" description="Helical" evidence="1">
    <location>
        <begin position="49"/>
        <end position="64"/>
    </location>
</feature>
<evidence type="ECO:0000256" key="1">
    <source>
        <dbReference type="SAM" id="Phobius"/>
    </source>
</evidence>
<evidence type="ECO:0000313" key="2">
    <source>
        <dbReference type="EMBL" id="KAF2736419.1"/>
    </source>
</evidence>
<keyword evidence="1" id="KW-0812">Transmembrane</keyword>
<feature type="transmembrane region" description="Helical" evidence="1">
    <location>
        <begin position="129"/>
        <end position="147"/>
    </location>
</feature>
<feature type="transmembrane region" description="Helical" evidence="1">
    <location>
        <begin position="254"/>
        <end position="271"/>
    </location>
</feature>
<sequence>MYFNKKCSVTERRALVAILAALVLCWLFVDTSHPNEHRISSMISKYQGPGYYLAYATLMVELYWQQWTWAIKKLFVLDGETFPKLRYQHGPKGSLCYTEADEHCDSTEWFRFILGGIHQTNKWWGFRSIMSIALGVYTFATFARLMMQYITTWDLGDEAGEAALRLGIADTATTLLRASIVFNPFLLLNFDHIVNAFLIGPIFNHFRSLETYFCWWFGVRAGLSYSTMFLMGIWPSSSPFAVGLDPARSVPQKLAKSGFSYMALSLGLSVWRQGEVRMRLRAPWPRTDHSLADREQALVLAGAVAVVLVSRWREIAEGLGHVIHIT</sequence>
<feature type="transmembrane region" description="Helical" evidence="1">
    <location>
        <begin position="12"/>
        <end position="29"/>
    </location>
</feature>
<dbReference type="Proteomes" id="UP000799444">
    <property type="component" value="Unassembled WGS sequence"/>
</dbReference>
<proteinExistence type="predicted"/>
<evidence type="ECO:0000313" key="3">
    <source>
        <dbReference type="Proteomes" id="UP000799444"/>
    </source>
</evidence>
<keyword evidence="3" id="KW-1185">Reference proteome</keyword>
<protein>
    <submittedName>
        <fullName evidence="2">Uncharacterized protein</fullName>
    </submittedName>
</protein>
<reference evidence="2" key="1">
    <citation type="journal article" date="2020" name="Stud. Mycol.">
        <title>101 Dothideomycetes genomes: a test case for predicting lifestyles and emergence of pathogens.</title>
        <authorList>
            <person name="Haridas S."/>
            <person name="Albert R."/>
            <person name="Binder M."/>
            <person name="Bloem J."/>
            <person name="Labutti K."/>
            <person name="Salamov A."/>
            <person name="Andreopoulos B."/>
            <person name="Baker S."/>
            <person name="Barry K."/>
            <person name="Bills G."/>
            <person name="Bluhm B."/>
            <person name="Cannon C."/>
            <person name="Castanera R."/>
            <person name="Culley D."/>
            <person name="Daum C."/>
            <person name="Ezra D."/>
            <person name="Gonzalez J."/>
            <person name="Henrissat B."/>
            <person name="Kuo A."/>
            <person name="Liang C."/>
            <person name="Lipzen A."/>
            <person name="Lutzoni F."/>
            <person name="Magnuson J."/>
            <person name="Mondo S."/>
            <person name="Nolan M."/>
            <person name="Ohm R."/>
            <person name="Pangilinan J."/>
            <person name="Park H.-J."/>
            <person name="Ramirez L."/>
            <person name="Alfaro M."/>
            <person name="Sun H."/>
            <person name="Tritt A."/>
            <person name="Yoshinaga Y."/>
            <person name="Zwiers L.-H."/>
            <person name="Turgeon B."/>
            <person name="Goodwin S."/>
            <person name="Spatafora J."/>
            <person name="Crous P."/>
            <person name="Grigoriev I."/>
        </authorList>
    </citation>
    <scope>NUCLEOTIDE SEQUENCE</scope>
    <source>
        <strain evidence="2">CBS 125425</strain>
    </source>
</reference>
<feature type="transmembrane region" description="Helical" evidence="1">
    <location>
        <begin position="180"/>
        <end position="200"/>
    </location>
</feature>
<gene>
    <name evidence="2" type="ORF">EJ04DRAFT_522006</name>
</gene>